<dbReference type="InterPro" id="IPR050155">
    <property type="entry name" value="HAD-like_hydrolase_sf"/>
</dbReference>
<dbReference type="SUPFAM" id="SSF56784">
    <property type="entry name" value="HAD-like"/>
    <property type="match status" value="1"/>
</dbReference>
<dbReference type="InterPro" id="IPR023214">
    <property type="entry name" value="HAD_sf"/>
</dbReference>
<dbReference type="GO" id="GO:0005829">
    <property type="term" value="C:cytosol"/>
    <property type="evidence" value="ECO:0007669"/>
    <property type="project" value="TreeGrafter"/>
</dbReference>
<dbReference type="RefSeq" id="WP_206968911.1">
    <property type="nucleotide sequence ID" value="NZ_BAAAJJ010000001.1"/>
</dbReference>
<evidence type="ECO:0000313" key="2">
    <source>
        <dbReference type="Proteomes" id="UP000664167"/>
    </source>
</evidence>
<organism evidence="1 2">
    <name type="scientific">Streptomyces beijiangensis</name>
    <dbReference type="NCBI Taxonomy" id="163361"/>
    <lineage>
        <taxon>Bacteria</taxon>
        <taxon>Bacillati</taxon>
        <taxon>Actinomycetota</taxon>
        <taxon>Actinomycetes</taxon>
        <taxon>Kitasatosporales</taxon>
        <taxon>Streptomycetaceae</taxon>
        <taxon>Streptomyces</taxon>
    </lineage>
</organism>
<keyword evidence="2" id="KW-1185">Reference proteome</keyword>
<dbReference type="PANTHER" id="PTHR43434:SF1">
    <property type="entry name" value="PHOSPHOGLYCOLATE PHOSPHATASE"/>
    <property type="match status" value="1"/>
</dbReference>
<dbReference type="InterPro" id="IPR006439">
    <property type="entry name" value="HAD-SF_hydro_IA"/>
</dbReference>
<dbReference type="Gene3D" id="3.40.50.1000">
    <property type="entry name" value="HAD superfamily/HAD-like"/>
    <property type="match status" value="1"/>
</dbReference>
<protein>
    <submittedName>
        <fullName evidence="1">HAD-IA family hydrolase</fullName>
    </submittedName>
</protein>
<dbReference type="PANTHER" id="PTHR43434">
    <property type="entry name" value="PHOSPHOGLYCOLATE PHOSPHATASE"/>
    <property type="match status" value="1"/>
</dbReference>
<dbReference type="NCBIfam" id="TIGR01549">
    <property type="entry name" value="HAD-SF-IA-v1"/>
    <property type="match status" value="1"/>
</dbReference>
<proteinExistence type="predicted"/>
<dbReference type="InterPro" id="IPR036412">
    <property type="entry name" value="HAD-like_sf"/>
</dbReference>
<gene>
    <name evidence="1" type="ORF">J0695_35605</name>
</gene>
<dbReference type="AlphaFoldDB" id="A0A939JI91"/>
<dbReference type="GO" id="GO:0008967">
    <property type="term" value="F:phosphoglycolate phosphatase activity"/>
    <property type="evidence" value="ECO:0007669"/>
    <property type="project" value="TreeGrafter"/>
</dbReference>
<dbReference type="EMBL" id="JAFLRJ010000486">
    <property type="protein sequence ID" value="MBO0517051.1"/>
    <property type="molecule type" value="Genomic_DNA"/>
</dbReference>
<reference evidence="1" key="1">
    <citation type="submission" date="2021-03" db="EMBL/GenBank/DDBJ databases">
        <title>Streptomyces poriferae sp. nov., a novel marine sponge-derived Actinobacteria species with anti-MRSA activity.</title>
        <authorList>
            <person name="Sandoval-Powers M."/>
            <person name="Kralova S."/>
            <person name="Nguyen G.-S."/>
            <person name="Fawwal D."/>
            <person name="Degnes K."/>
            <person name="Klinkenberg G."/>
            <person name="Sletta H."/>
            <person name="Wentzel A."/>
            <person name="Liles M.R."/>
        </authorList>
    </citation>
    <scope>NUCLEOTIDE SEQUENCE</scope>
    <source>
        <strain evidence="1">DSM 41794</strain>
    </source>
</reference>
<name>A0A939JI91_9ACTN</name>
<keyword evidence="1" id="KW-0378">Hydrolase</keyword>
<sequence>MTENLKRVIAEAENVLFDFDGPICRLFAGHHAHEVAESLVAWLEEHGRHVLLTEEERVSGDPHAVLRAVDRIHPGSDLVEELEERLTREELRAARTAWPTAYADPLIQTLKAVGVRLAIATNNSPRVARAYLADRGLTACFGPHVYGRTTDLHLLKPDPDCIRRALTSLGARAADSLMIGDTVTDLYAAQAAGVSFLGYARNEEKAKRLHAAGAETVVVSMLPVLEAVRQRSVQA</sequence>
<dbReference type="Pfam" id="PF00702">
    <property type="entry name" value="Hydrolase"/>
    <property type="match status" value="1"/>
</dbReference>
<dbReference type="Proteomes" id="UP000664167">
    <property type="component" value="Unassembled WGS sequence"/>
</dbReference>
<comment type="caution">
    <text evidence="1">The sequence shown here is derived from an EMBL/GenBank/DDBJ whole genome shotgun (WGS) entry which is preliminary data.</text>
</comment>
<dbReference type="GO" id="GO:0006281">
    <property type="term" value="P:DNA repair"/>
    <property type="evidence" value="ECO:0007669"/>
    <property type="project" value="TreeGrafter"/>
</dbReference>
<dbReference type="CDD" id="cd01427">
    <property type="entry name" value="HAD_like"/>
    <property type="match status" value="1"/>
</dbReference>
<accession>A0A939JI91</accession>
<evidence type="ECO:0000313" key="1">
    <source>
        <dbReference type="EMBL" id="MBO0517051.1"/>
    </source>
</evidence>